<gene>
    <name evidence="2" type="ORF">HNQ77_003352</name>
</gene>
<dbReference type="Proteomes" id="UP000538666">
    <property type="component" value="Unassembled WGS sequence"/>
</dbReference>
<evidence type="ECO:0000313" key="2">
    <source>
        <dbReference type="EMBL" id="MBB6145394.1"/>
    </source>
</evidence>
<dbReference type="RefSeq" id="WP_156186144.1">
    <property type="nucleotide sequence ID" value="NZ_JACHEK010000006.1"/>
</dbReference>
<keyword evidence="3" id="KW-1185">Reference proteome</keyword>
<feature type="region of interest" description="Disordered" evidence="1">
    <location>
        <begin position="35"/>
        <end position="54"/>
    </location>
</feature>
<dbReference type="EMBL" id="JACHEK010000006">
    <property type="protein sequence ID" value="MBB6145394.1"/>
    <property type="molecule type" value="Genomic_DNA"/>
</dbReference>
<organism evidence="2 3">
    <name type="scientific">Silvibacterium bohemicum</name>
    <dbReference type="NCBI Taxonomy" id="1577686"/>
    <lineage>
        <taxon>Bacteria</taxon>
        <taxon>Pseudomonadati</taxon>
        <taxon>Acidobacteriota</taxon>
        <taxon>Terriglobia</taxon>
        <taxon>Terriglobales</taxon>
        <taxon>Acidobacteriaceae</taxon>
        <taxon>Silvibacterium</taxon>
    </lineage>
</organism>
<sequence>MNQKTYEQVVLFSERRWLNTRNRSNFTLPAAARTETVSSVRPEPSSLRAQKSQVLMTTSRQTQFALKALFSTPKARKMDVDDSQNALEEVRATWRLARS</sequence>
<evidence type="ECO:0000256" key="1">
    <source>
        <dbReference type="SAM" id="MobiDB-lite"/>
    </source>
</evidence>
<reference evidence="2 3" key="1">
    <citation type="submission" date="2020-08" db="EMBL/GenBank/DDBJ databases">
        <title>Genomic Encyclopedia of Type Strains, Phase IV (KMG-IV): sequencing the most valuable type-strain genomes for metagenomic binning, comparative biology and taxonomic classification.</title>
        <authorList>
            <person name="Goeker M."/>
        </authorList>
    </citation>
    <scope>NUCLEOTIDE SEQUENCE [LARGE SCALE GENOMIC DNA]</scope>
    <source>
        <strain evidence="2 3">DSM 103733</strain>
    </source>
</reference>
<protein>
    <submittedName>
        <fullName evidence="2">Uncharacterized protein</fullName>
    </submittedName>
</protein>
<evidence type="ECO:0000313" key="3">
    <source>
        <dbReference type="Proteomes" id="UP000538666"/>
    </source>
</evidence>
<name>A0A841K540_9BACT</name>
<proteinExistence type="predicted"/>
<dbReference type="AlphaFoldDB" id="A0A841K540"/>
<accession>A0A841K540</accession>
<comment type="caution">
    <text evidence="2">The sequence shown here is derived from an EMBL/GenBank/DDBJ whole genome shotgun (WGS) entry which is preliminary data.</text>
</comment>